<sequence length="257" mass="27205">MAIRNKPCGALTVAAPIIFLALVLAGWWLTTMLTGIEAWRLPDPFAVARKGLALLQRPATWRQIAVTGGEAIAGCALGTVVALPLAYAIYRWRLLAAAVEPFLGATQALPAIAIAPILVLWVGYGITPVIVLCALMVFFPILVSTVVGLRHIDRELLEAAALDGATGWTMAAHMELPLAAPAILGGLRNGFALSVTGAVVGEMVMGGSGLGQVLTQMRSNVDTAGMFVVIAILCIMATILYVIVYRIERSKRYAITQ</sequence>
<feature type="transmembrane region" description="Helical" evidence="7">
    <location>
        <begin position="223"/>
        <end position="244"/>
    </location>
</feature>
<feature type="domain" description="ABC transmembrane type-1" evidence="8">
    <location>
        <begin position="64"/>
        <end position="245"/>
    </location>
</feature>
<keyword evidence="2 7" id="KW-0813">Transport</keyword>
<feature type="transmembrane region" description="Helical" evidence="7">
    <location>
        <begin position="129"/>
        <end position="149"/>
    </location>
</feature>
<gene>
    <name evidence="9" type="ORF">APY09_07760</name>
</gene>
<evidence type="ECO:0000259" key="8">
    <source>
        <dbReference type="PROSITE" id="PS50928"/>
    </source>
</evidence>
<dbReference type="GO" id="GO:0055085">
    <property type="term" value="P:transmembrane transport"/>
    <property type="evidence" value="ECO:0007669"/>
    <property type="project" value="InterPro"/>
</dbReference>
<dbReference type="PROSITE" id="PS50928">
    <property type="entry name" value="ABC_TM1"/>
    <property type="match status" value="1"/>
</dbReference>
<dbReference type="InterPro" id="IPR035906">
    <property type="entry name" value="MetI-like_sf"/>
</dbReference>
<dbReference type="PANTHER" id="PTHR30151">
    <property type="entry name" value="ALKANE SULFONATE ABC TRANSPORTER-RELATED, MEMBRANE SUBUNIT"/>
    <property type="match status" value="1"/>
</dbReference>
<dbReference type="RefSeq" id="WP_060567288.1">
    <property type="nucleotide sequence ID" value="NZ_CP040006.1"/>
</dbReference>
<keyword evidence="3" id="KW-1003">Cell membrane</keyword>
<evidence type="ECO:0000313" key="10">
    <source>
        <dbReference type="Proteomes" id="UP000054686"/>
    </source>
</evidence>
<comment type="similarity">
    <text evidence="7">Belongs to the binding-protein-dependent transport system permease family.</text>
</comment>
<name>A0A0V8RQT7_9ACTO</name>
<protein>
    <submittedName>
        <fullName evidence="9">ABC transporter permease</fullName>
    </submittedName>
</protein>
<keyword evidence="6 7" id="KW-0472">Membrane</keyword>
<feature type="transmembrane region" description="Helical" evidence="7">
    <location>
        <begin position="71"/>
        <end position="90"/>
    </location>
</feature>
<comment type="subcellular location">
    <subcellularLocation>
        <location evidence="1 7">Cell membrane</location>
        <topology evidence="1 7">Multi-pass membrane protein</topology>
    </subcellularLocation>
</comment>
<organism evidence="9 10">
    <name type="scientific">Schaalia odontolytica</name>
    <dbReference type="NCBI Taxonomy" id="1660"/>
    <lineage>
        <taxon>Bacteria</taxon>
        <taxon>Bacillati</taxon>
        <taxon>Actinomycetota</taxon>
        <taxon>Actinomycetes</taxon>
        <taxon>Actinomycetales</taxon>
        <taxon>Actinomycetaceae</taxon>
        <taxon>Schaalia</taxon>
    </lineage>
</organism>
<dbReference type="Pfam" id="PF00528">
    <property type="entry name" value="BPD_transp_1"/>
    <property type="match status" value="1"/>
</dbReference>
<evidence type="ECO:0000256" key="2">
    <source>
        <dbReference type="ARBA" id="ARBA00022448"/>
    </source>
</evidence>
<comment type="caution">
    <text evidence="9">The sequence shown here is derived from an EMBL/GenBank/DDBJ whole genome shotgun (WGS) entry which is preliminary data.</text>
</comment>
<dbReference type="InterPro" id="IPR000515">
    <property type="entry name" value="MetI-like"/>
</dbReference>
<keyword evidence="4 7" id="KW-0812">Transmembrane</keyword>
<dbReference type="Gene3D" id="1.10.3720.10">
    <property type="entry name" value="MetI-like"/>
    <property type="match status" value="1"/>
</dbReference>
<evidence type="ECO:0000256" key="1">
    <source>
        <dbReference type="ARBA" id="ARBA00004651"/>
    </source>
</evidence>
<feature type="transmembrane region" description="Helical" evidence="7">
    <location>
        <begin position="191"/>
        <end position="211"/>
    </location>
</feature>
<feature type="transmembrane region" description="Helical" evidence="7">
    <location>
        <begin position="7"/>
        <end position="29"/>
    </location>
</feature>
<dbReference type="OrthoDB" id="9801163at2"/>
<feature type="transmembrane region" description="Helical" evidence="7">
    <location>
        <begin position="102"/>
        <end position="123"/>
    </location>
</feature>
<dbReference type="SUPFAM" id="SSF161098">
    <property type="entry name" value="MetI-like"/>
    <property type="match status" value="1"/>
</dbReference>
<evidence type="ECO:0000256" key="3">
    <source>
        <dbReference type="ARBA" id="ARBA00022475"/>
    </source>
</evidence>
<dbReference type="GO" id="GO:0005886">
    <property type="term" value="C:plasma membrane"/>
    <property type="evidence" value="ECO:0007669"/>
    <property type="project" value="UniProtKB-SubCell"/>
</dbReference>
<evidence type="ECO:0000256" key="4">
    <source>
        <dbReference type="ARBA" id="ARBA00022692"/>
    </source>
</evidence>
<evidence type="ECO:0000256" key="7">
    <source>
        <dbReference type="RuleBase" id="RU363032"/>
    </source>
</evidence>
<proteinExistence type="inferred from homology"/>
<dbReference type="Proteomes" id="UP000054686">
    <property type="component" value="Unassembled WGS sequence"/>
</dbReference>
<dbReference type="PANTHER" id="PTHR30151:SF20">
    <property type="entry name" value="ABC TRANSPORTER PERMEASE PROTEIN HI_0355-RELATED"/>
    <property type="match status" value="1"/>
</dbReference>
<evidence type="ECO:0000256" key="6">
    <source>
        <dbReference type="ARBA" id="ARBA00023136"/>
    </source>
</evidence>
<dbReference type="CDD" id="cd06261">
    <property type="entry name" value="TM_PBP2"/>
    <property type="match status" value="1"/>
</dbReference>
<keyword evidence="5 7" id="KW-1133">Transmembrane helix</keyword>
<dbReference type="EMBL" id="LLVT01000003">
    <property type="protein sequence ID" value="KSW10398.1"/>
    <property type="molecule type" value="Genomic_DNA"/>
</dbReference>
<dbReference type="AlphaFoldDB" id="A0A0V8RQT7"/>
<evidence type="ECO:0000256" key="5">
    <source>
        <dbReference type="ARBA" id="ARBA00022989"/>
    </source>
</evidence>
<reference evidence="9 10" key="1">
    <citation type="submission" date="2015-10" db="EMBL/GenBank/DDBJ databases">
        <title>Draft Genome of Actinomyces odontolyticus subsp. actinosynbacter strain XH001.</title>
        <authorList>
            <person name="Mclean J.S."/>
            <person name="He X."/>
        </authorList>
    </citation>
    <scope>NUCLEOTIDE SEQUENCE [LARGE SCALE GENOMIC DNA]</scope>
    <source>
        <strain evidence="9 10">XH001</strain>
    </source>
</reference>
<accession>A0A0V8RQT7</accession>
<evidence type="ECO:0000313" key="9">
    <source>
        <dbReference type="EMBL" id="KSW10398.1"/>
    </source>
</evidence>